<proteinExistence type="inferred from homology"/>
<dbReference type="Proteomes" id="UP001185984">
    <property type="component" value="Unassembled WGS sequence"/>
</dbReference>
<dbReference type="InterPro" id="IPR007801">
    <property type="entry name" value="MbnB/TglH/ChrH"/>
</dbReference>
<dbReference type="HAMAP" id="MF_00697">
    <property type="entry name" value="UPF0276"/>
    <property type="match status" value="1"/>
</dbReference>
<dbReference type="SUPFAM" id="SSF51658">
    <property type="entry name" value="Xylose isomerase-like"/>
    <property type="match status" value="1"/>
</dbReference>
<gene>
    <name evidence="2" type="ORF">O0R41_14610</name>
</gene>
<organism evidence="2 3">
    <name type="scientific">Sphingobium naphthae</name>
    <dbReference type="NCBI Taxonomy" id="1886786"/>
    <lineage>
        <taxon>Bacteria</taxon>
        <taxon>Pseudomonadati</taxon>
        <taxon>Pseudomonadota</taxon>
        <taxon>Alphaproteobacteria</taxon>
        <taxon>Sphingomonadales</taxon>
        <taxon>Sphingomonadaceae</taxon>
        <taxon>Sphingobium</taxon>
    </lineage>
</organism>
<comment type="similarity">
    <text evidence="1">Belongs to the UPF0276 family.</text>
</comment>
<evidence type="ECO:0000313" key="2">
    <source>
        <dbReference type="EMBL" id="MDV5824835.1"/>
    </source>
</evidence>
<reference evidence="3" key="1">
    <citation type="journal article" date="2022" name="J Environ Chem Eng">
        <title>Biodegradation of petroleum oil using a constructed nonpathogenic and heavy metal-tolerant bacterial consortium isolated from marine sponges.</title>
        <authorList>
            <person name="Dechsakulwatana C."/>
            <person name="Rungsihiranrut A."/>
            <person name="Muangchinda C."/>
            <person name="Ningthoujam R."/>
            <person name="Klankeo P."/>
            <person name="Pinyakong O."/>
        </authorList>
    </citation>
    <scope>NUCLEOTIDE SEQUENCE [LARGE SCALE GENOMIC DNA]</scope>
    <source>
        <strain evidence="3">MO2-4</strain>
    </source>
</reference>
<evidence type="ECO:0000313" key="3">
    <source>
        <dbReference type="Proteomes" id="UP001185984"/>
    </source>
</evidence>
<dbReference type="NCBIfam" id="NF003818">
    <property type="entry name" value="PRK05409.1"/>
    <property type="match status" value="1"/>
</dbReference>
<dbReference type="Gene3D" id="3.20.20.150">
    <property type="entry name" value="Divalent-metal-dependent TIM barrel enzymes"/>
    <property type="match status" value="1"/>
</dbReference>
<evidence type="ECO:0000256" key="1">
    <source>
        <dbReference type="HAMAP-Rule" id="MF_00697"/>
    </source>
</evidence>
<protein>
    <recommendedName>
        <fullName evidence="1">UPF0276 protein O0R41_14610</fullName>
    </recommendedName>
</protein>
<comment type="caution">
    <text evidence="2">The sequence shown here is derived from an EMBL/GenBank/DDBJ whole genome shotgun (WGS) entry which is preliminary data.</text>
</comment>
<dbReference type="PANTHER" id="PTHR42194:SF1">
    <property type="entry name" value="UPF0276 PROTEIN HI_1600"/>
    <property type="match status" value="1"/>
</dbReference>
<name>A0ABU3ZZ82_9SPHN</name>
<accession>A0ABU3ZZ82</accession>
<sequence>MTQPQANCYGLGLRKPHYQHFLDEQVPVDFVEVISENFMVDGGRPRDILRRVRGRYPVALHGVSLSVGSADGLDPAYLARLKRLVDDVDPLFVSDHLCWTRVEGFQSHDLLPLPYTREALDCVCANVAAAQDHLGRTMLIENPSSYMSFAASEMTEWAFLDALCARTGCELLLDINNIFVSAANHGFDPIAYLDGIPAARVRQIHLAGHSKGDQLLIDTHDQPVPQGVWALYAQARARLGPVATMIERDDDIPPLADLLAELDIARACGARESMAA</sequence>
<dbReference type="PANTHER" id="PTHR42194">
    <property type="entry name" value="UPF0276 PROTEIN HI_1600"/>
    <property type="match status" value="1"/>
</dbReference>
<dbReference type="EMBL" id="JAPTHD010000006">
    <property type="protein sequence ID" value="MDV5824835.1"/>
    <property type="molecule type" value="Genomic_DNA"/>
</dbReference>
<keyword evidence="3" id="KW-1185">Reference proteome</keyword>
<dbReference type="Pfam" id="PF05114">
    <property type="entry name" value="MbnB_TglH_ChrH"/>
    <property type="match status" value="1"/>
</dbReference>
<dbReference type="InterPro" id="IPR036237">
    <property type="entry name" value="Xyl_isomerase-like_sf"/>
</dbReference>
<dbReference type="RefSeq" id="WP_317517482.1">
    <property type="nucleotide sequence ID" value="NZ_JAPTHD010000006.1"/>
</dbReference>